<comment type="caution">
    <text evidence="2">The sequence shown here is derived from an EMBL/GenBank/DDBJ whole genome shotgun (WGS) entry which is preliminary data.</text>
</comment>
<name>A0AAD7RZY3_9TELE</name>
<reference evidence="2" key="1">
    <citation type="journal article" date="2023" name="Science">
        <title>Genome structures resolve the early diversification of teleost fishes.</title>
        <authorList>
            <person name="Parey E."/>
            <person name="Louis A."/>
            <person name="Montfort J."/>
            <person name="Bouchez O."/>
            <person name="Roques C."/>
            <person name="Iampietro C."/>
            <person name="Lluch J."/>
            <person name="Castinel A."/>
            <person name="Donnadieu C."/>
            <person name="Desvignes T."/>
            <person name="Floi Bucao C."/>
            <person name="Jouanno E."/>
            <person name="Wen M."/>
            <person name="Mejri S."/>
            <person name="Dirks R."/>
            <person name="Jansen H."/>
            <person name="Henkel C."/>
            <person name="Chen W.J."/>
            <person name="Zahm M."/>
            <person name="Cabau C."/>
            <person name="Klopp C."/>
            <person name="Thompson A.W."/>
            <person name="Robinson-Rechavi M."/>
            <person name="Braasch I."/>
            <person name="Lecointre G."/>
            <person name="Bobe J."/>
            <person name="Postlethwait J.H."/>
            <person name="Berthelot C."/>
            <person name="Roest Crollius H."/>
            <person name="Guiguen Y."/>
        </authorList>
    </citation>
    <scope>NUCLEOTIDE SEQUENCE</scope>
    <source>
        <strain evidence="2">NC1722</strain>
    </source>
</reference>
<gene>
    <name evidence="2" type="ORF">AAFF_G00079120</name>
</gene>
<dbReference type="Proteomes" id="UP001221898">
    <property type="component" value="Unassembled WGS sequence"/>
</dbReference>
<evidence type="ECO:0000313" key="2">
    <source>
        <dbReference type="EMBL" id="KAJ8392106.1"/>
    </source>
</evidence>
<protein>
    <submittedName>
        <fullName evidence="2">Uncharacterized protein</fullName>
    </submittedName>
</protein>
<accession>A0AAD7RZY3</accession>
<keyword evidence="3" id="KW-1185">Reference proteome</keyword>
<evidence type="ECO:0000313" key="3">
    <source>
        <dbReference type="Proteomes" id="UP001221898"/>
    </source>
</evidence>
<dbReference type="AlphaFoldDB" id="A0AAD7RZY3"/>
<organism evidence="2 3">
    <name type="scientific">Aldrovandia affinis</name>
    <dbReference type="NCBI Taxonomy" id="143900"/>
    <lineage>
        <taxon>Eukaryota</taxon>
        <taxon>Metazoa</taxon>
        <taxon>Chordata</taxon>
        <taxon>Craniata</taxon>
        <taxon>Vertebrata</taxon>
        <taxon>Euteleostomi</taxon>
        <taxon>Actinopterygii</taxon>
        <taxon>Neopterygii</taxon>
        <taxon>Teleostei</taxon>
        <taxon>Notacanthiformes</taxon>
        <taxon>Halosauridae</taxon>
        <taxon>Aldrovandia</taxon>
    </lineage>
</organism>
<proteinExistence type="predicted"/>
<feature type="compositionally biased region" description="Basic and acidic residues" evidence="1">
    <location>
        <begin position="1"/>
        <end position="16"/>
    </location>
</feature>
<feature type="region of interest" description="Disordered" evidence="1">
    <location>
        <begin position="1"/>
        <end position="23"/>
    </location>
</feature>
<sequence>MPGARRSELVVRETQSRRGGVSHGQLCLSHSAGAVRVLIRELPPTPILFLTVSAPWPLPPPPFCHFLWTNALQSREELQSPPAPVLPAFPHQYAAGLQRDVGV</sequence>
<dbReference type="EMBL" id="JAINUG010000149">
    <property type="protein sequence ID" value="KAJ8392106.1"/>
    <property type="molecule type" value="Genomic_DNA"/>
</dbReference>
<evidence type="ECO:0000256" key="1">
    <source>
        <dbReference type="SAM" id="MobiDB-lite"/>
    </source>
</evidence>